<gene>
    <name evidence="10" type="ORF">DWV41_06570</name>
    <name evidence="9" type="ORF">DWY65_06495</name>
</gene>
<feature type="transmembrane region" description="Helical" evidence="8">
    <location>
        <begin position="121"/>
        <end position="142"/>
    </location>
</feature>
<dbReference type="PANTHER" id="PTHR13285">
    <property type="entry name" value="ACYLTRANSFERASE"/>
    <property type="match status" value="1"/>
</dbReference>
<dbReference type="PANTHER" id="PTHR13285:SF18">
    <property type="entry name" value="PROTEIN-CYSTEINE N-PALMITOYLTRANSFERASE RASP"/>
    <property type="match status" value="1"/>
</dbReference>
<feature type="transmembrane region" description="Helical" evidence="8">
    <location>
        <begin position="314"/>
        <end position="337"/>
    </location>
</feature>
<feature type="transmembrane region" description="Helical" evidence="8">
    <location>
        <begin position="82"/>
        <end position="101"/>
    </location>
</feature>
<comment type="subcellular location">
    <subcellularLocation>
        <location evidence="1">Cell membrane</location>
        <topology evidence="1">Multi-pass membrane protein</topology>
    </subcellularLocation>
</comment>
<dbReference type="AlphaFoldDB" id="A0A413E3C2"/>
<evidence type="ECO:0000256" key="5">
    <source>
        <dbReference type="ARBA" id="ARBA00022989"/>
    </source>
</evidence>
<reference evidence="11 12" key="1">
    <citation type="submission" date="2018-08" db="EMBL/GenBank/DDBJ databases">
        <title>A genome reference for cultivated species of the human gut microbiota.</title>
        <authorList>
            <person name="Zou Y."/>
            <person name="Xue W."/>
            <person name="Luo G."/>
        </authorList>
    </citation>
    <scope>NUCLEOTIDE SEQUENCE [LARGE SCALE GENOMIC DNA]</scope>
    <source>
        <strain evidence="10 12">AF05-4</strain>
        <strain evidence="9 11">AF26-20BH</strain>
    </source>
</reference>
<comment type="similarity">
    <text evidence="2 7">Belongs to the membrane-bound acyltransferase family.</text>
</comment>
<evidence type="ECO:0000313" key="11">
    <source>
        <dbReference type="Proteomes" id="UP000283310"/>
    </source>
</evidence>
<evidence type="ECO:0000256" key="4">
    <source>
        <dbReference type="ARBA" id="ARBA00022692"/>
    </source>
</evidence>
<dbReference type="GO" id="GO:0005886">
    <property type="term" value="C:plasma membrane"/>
    <property type="evidence" value="ECO:0007669"/>
    <property type="project" value="UniProtKB-SubCell"/>
</dbReference>
<evidence type="ECO:0000313" key="12">
    <source>
        <dbReference type="Proteomes" id="UP000284777"/>
    </source>
</evidence>
<keyword evidence="7" id="KW-0808">Transferase</keyword>
<evidence type="ECO:0000256" key="8">
    <source>
        <dbReference type="SAM" id="Phobius"/>
    </source>
</evidence>
<comment type="caution">
    <text evidence="10">The sequence shown here is derived from an EMBL/GenBank/DDBJ whole genome shotgun (WGS) entry which is preliminary data.</text>
</comment>
<dbReference type="GO" id="GO:0016746">
    <property type="term" value="F:acyltransferase activity"/>
    <property type="evidence" value="ECO:0007669"/>
    <property type="project" value="UniProtKB-KW"/>
</dbReference>
<accession>A0A413E3C2</accession>
<proteinExistence type="inferred from homology"/>
<evidence type="ECO:0000313" key="9">
    <source>
        <dbReference type="EMBL" id="RGR14877.1"/>
    </source>
</evidence>
<protein>
    <submittedName>
        <fullName evidence="10">MBOAT family protein</fullName>
    </submittedName>
</protein>
<keyword evidence="3 7" id="KW-1003">Cell membrane</keyword>
<dbReference type="Proteomes" id="UP000283310">
    <property type="component" value="Unassembled WGS sequence"/>
</dbReference>
<dbReference type="InterPro" id="IPR028362">
    <property type="entry name" value="AlgI"/>
</dbReference>
<keyword evidence="4 8" id="KW-0812">Transmembrane</keyword>
<evidence type="ECO:0000256" key="7">
    <source>
        <dbReference type="PIRNR" id="PIRNR016636"/>
    </source>
</evidence>
<dbReference type="EMBL" id="QRTW01000008">
    <property type="protein sequence ID" value="RGR14877.1"/>
    <property type="molecule type" value="Genomic_DNA"/>
</dbReference>
<dbReference type="Pfam" id="PF03062">
    <property type="entry name" value="MBOAT"/>
    <property type="match status" value="1"/>
</dbReference>
<evidence type="ECO:0000256" key="3">
    <source>
        <dbReference type="ARBA" id="ARBA00022475"/>
    </source>
</evidence>
<feature type="transmembrane region" description="Helical" evidence="8">
    <location>
        <begin position="6"/>
        <end position="26"/>
    </location>
</feature>
<keyword evidence="6 7" id="KW-0472">Membrane</keyword>
<evidence type="ECO:0000256" key="2">
    <source>
        <dbReference type="ARBA" id="ARBA00010323"/>
    </source>
</evidence>
<dbReference type="PIRSF" id="PIRSF500217">
    <property type="entry name" value="AlgI"/>
    <property type="match status" value="1"/>
</dbReference>
<organism evidence="10 12">
    <name type="scientific">Bacteroides stercoris</name>
    <dbReference type="NCBI Taxonomy" id="46506"/>
    <lineage>
        <taxon>Bacteria</taxon>
        <taxon>Pseudomonadati</taxon>
        <taxon>Bacteroidota</taxon>
        <taxon>Bacteroidia</taxon>
        <taxon>Bacteroidales</taxon>
        <taxon>Bacteroidaceae</taxon>
        <taxon>Bacteroides</taxon>
    </lineage>
</organism>
<feature type="transmembrane region" description="Helical" evidence="8">
    <location>
        <begin position="368"/>
        <end position="386"/>
    </location>
</feature>
<sequence length="476" mass="55377">MIFNSFQFLWLFPLIFGGYYTISYLLKKKEQGKESNILLLLISYALYMQYAPWYTLVLLWVTLITYFMAICITVSYKKKKTVCWLGTILGITPLVIFKYYNFIINNINEVLNHENLSGLNWAIPIGISFFSFQAIGYLVDVYKQRVPMERNFIDYALFVSFFPQIMSGPISRASDLLPQIKNKRTFNEAKAVQGLKWLLWGMFLKTVMADRLGLYVDSVYNNFQYQSGFSCLVASFMYTMQIYGDFAGYSLMAIGVGRLLGFDLVNNFNHPYFATSITEFWKRWHISLTRWLTTYIYIGLGGNRCSKIRQYWNIMITFLVSGVWHGANWTFIFWGLIHGMLQCIEKILGIDPKGKFANHPLSKKLTPIRILITFLLVNFAWILFRLPSLEVANIVFGKIFTWEGSGVFLPSNSTLVFMLIALTIVIGKEICEEYFSKIQLFNNQNIVVRWSSYLMIITFIMLCGIFDSSQFIYVKF</sequence>
<dbReference type="EMBL" id="QSBD01000007">
    <property type="protein sequence ID" value="RGW98085.1"/>
    <property type="molecule type" value="Genomic_DNA"/>
</dbReference>
<feature type="transmembrane region" description="Helical" evidence="8">
    <location>
        <begin position="57"/>
        <end position="75"/>
    </location>
</feature>
<dbReference type="GO" id="GO:0042121">
    <property type="term" value="P:alginic acid biosynthetic process"/>
    <property type="evidence" value="ECO:0007669"/>
    <property type="project" value="InterPro"/>
</dbReference>
<keyword evidence="7" id="KW-0012">Acyltransferase</keyword>
<dbReference type="InterPro" id="IPR004299">
    <property type="entry name" value="MBOAT_fam"/>
</dbReference>
<evidence type="ECO:0000256" key="1">
    <source>
        <dbReference type="ARBA" id="ARBA00004651"/>
    </source>
</evidence>
<evidence type="ECO:0000256" key="6">
    <source>
        <dbReference type="ARBA" id="ARBA00023136"/>
    </source>
</evidence>
<dbReference type="PIRSF" id="PIRSF016636">
    <property type="entry name" value="AlgI_DltB"/>
    <property type="match status" value="1"/>
</dbReference>
<dbReference type="RefSeq" id="WP_117902000.1">
    <property type="nucleotide sequence ID" value="NZ_JADNPL010000008.1"/>
</dbReference>
<keyword evidence="5 8" id="KW-1133">Transmembrane helix</keyword>
<evidence type="ECO:0000313" key="10">
    <source>
        <dbReference type="EMBL" id="RGW98085.1"/>
    </source>
</evidence>
<dbReference type="InterPro" id="IPR051085">
    <property type="entry name" value="MB_O-acyltransferase"/>
</dbReference>
<dbReference type="Proteomes" id="UP000284777">
    <property type="component" value="Unassembled WGS sequence"/>
</dbReference>
<dbReference type="InterPro" id="IPR024194">
    <property type="entry name" value="Ac/AlaTfrase_AlgI/DltB"/>
</dbReference>
<feature type="transmembrane region" description="Helical" evidence="8">
    <location>
        <begin position="407"/>
        <end position="426"/>
    </location>
</feature>
<feature type="transmembrane region" description="Helical" evidence="8">
    <location>
        <begin position="446"/>
        <end position="466"/>
    </location>
</feature>
<name>A0A413E3C2_BACSE</name>